<dbReference type="GO" id="GO:0032259">
    <property type="term" value="P:methylation"/>
    <property type="evidence" value="ECO:0007669"/>
    <property type="project" value="UniProtKB-KW"/>
</dbReference>
<feature type="domain" description="Methyltransferase" evidence="2">
    <location>
        <begin position="61"/>
        <end position="159"/>
    </location>
</feature>
<dbReference type="Proteomes" id="UP000199440">
    <property type="component" value="Unassembled WGS sequence"/>
</dbReference>
<keyword evidence="4" id="KW-1185">Reference proteome</keyword>
<reference evidence="3 4" key="1">
    <citation type="submission" date="2016-10" db="EMBL/GenBank/DDBJ databases">
        <authorList>
            <person name="de Groot N.N."/>
        </authorList>
    </citation>
    <scope>NUCLEOTIDE SEQUENCE [LARGE SCALE GENOMIC DNA]</scope>
    <source>
        <strain evidence="3 4">DSM 19886</strain>
    </source>
</reference>
<keyword evidence="3" id="KW-0489">Methyltransferase</keyword>
<gene>
    <name evidence="3" type="ORF">SAMN04488514_101116</name>
</gene>
<sequence length="242" mass="28349">MNLAHRNRTPELMDDPTVGESMLEQVLEDINRANQLLNGNRPTITAVNRLVQDYPEKSYTILDVGCGDGTMLREVVRWARKNKYSVNCIGIDLSENALRVARKKSIDFPEIQYERQDVLDDNFAANFECDILLCTLTMHHLYNEHIPKFLERFTKLARTGVIINDLQRSRFAYYLFQFFSAIFIKTKIAKHDGLLSIKSGFTKKELAGFAKKIKNTQHHIQWKWAFRYIWVMRTHRLTKTYA</sequence>
<evidence type="ECO:0000256" key="1">
    <source>
        <dbReference type="ARBA" id="ARBA00022679"/>
    </source>
</evidence>
<proteinExistence type="predicted"/>
<dbReference type="OrthoDB" id="9800454at2"/>
<dbReference type="PANTHER" id="PTHR43861">
    <property type="entry name" value="TRANS-ACONITATE 2-METHYLTRANSFERASE-RELATED"/>
    <property type="match status" value="1"/>
</dbReference>
<dbReference type="CDD" id="cd02440">
    <property type="entry name" value="AdoMet_MTases"/>
    <property type="match status" value="1"/>
</dbReference>
<keyword evidence="1 3" id="KW-0808">Transferase</keyword>
<organism evidence="3 4">
    <name type="scientific">Kriegella aquimaris</name>
    <dbReference type="NCBI Taxonomy" id="192904"/>
    <lineage>
        <taxon>Bacteria</taxon>
        <taxon>Pseudomonadati</taxon>
        <taxon>Bacteroidota</taxon>
        <taxon>Flavobacteriia</taxon>
        <taxon>Flavobacteriales</taxon>
        <taxon>Flavobacteriaceae</taxon>
        <taxon>Kriegella</taxon>
    </lineage>
</organism>
<dbReference type="InterPro" id="IPR041698">
    <property type="entry name" value="Methyltransf_25"/>
</dbReference>
<evidence type="ECO:0000313" key="3">
    <source>
        <dbReference type="EMBL" id="SDL23886.1"/>
    </source>
</evidence>
<dbReference type="EMBL" id="FNGV01000001">
    <property type="protein sequence ID" value="SDL23886.1"/>
    <property type="molecule type" value="Genomic_DNA"/>
</dbReference>
<name>A0A1G9IFK4_9FLAO</name>
<dbReference type="Gene3D" id="3.40.50.150">
    <property type="entry name" value="Vaccinia Virus protein VP39"/>
    <property type="match status" value="1"/>
</dbReference>
<dbReference type="GO" id="GO:0008168">
    <property type="term" value="F:methyltransferase activity"/>
    <property type="evidence" value="ECO:0007669"/>
    <property type="project" value="UniProtKB-KW"/>
</dbReference>
<dbReference type="Pfam" id="PF13649">
    <property type="entry name" value="Methyltransf_25"/>
    <property type="match status" value="1"/>
</dbReference>
<dbReference type="SUPFAM" id="SSF53335">
    <property type="entry name" value="S-adenosyl-L-methionine-dependent methyltransferases"/>
    <property type="match status" value="1"/>
</dbReference>
<dbReference type="AlphaFoldDB" id="A0A1G9IFK4"/>
<dbReference type="InterPro" id="IPR029063">
    <property type="entry name" value="SAM-dependent_MTases_sf"/>
</dbReference>
<evidence type="ECO:0000259" key="2">
    <source>
        <dbReference type="Pfam" id="PF13649"/>
    </source>
</evidence>
<dbReference type="RefSeq" id="WP_089884243.1">
    <property type="nucleotide sequence ID" value="NZ_FNGV01000001.1"/>
</dbReference>
<accession>A0A1G9IFK4</accession>
<evidence type="ECO:0000313" key="4">
    <source>
        <dbReference type="Proteomes" id="UP000199440"/>
    </source>
</evidence>
<protein>
    <submittedName>
        <fullName evidence="3">Methyltransferase domain-containing protein</fullName>
    </submittedName>
</protein>
<dbReference type="STRING" id="192904.SAMN04488514_101116"/>